<dbReference type="Pfam" id="PF00059">
    <property type="entry name" value="Lectin_C"/>
    <property type="match status" value="1"/>
</dbReference>
<evidence type="ECO:0000313" key="4">
    <source>
        <dbReference type="Proteomes" id="UP000634236"/>
    </source>
</evidence>
<dbReference type="EMBL" id="WBNB01001776">
    <property type="protein sequence ID" value="NXB90767.1"/>
    <property type="molecule type" value="Genomic_DNA"/>
</dbReference>
<dbReference type="InterPro" id="IPR050828">
    <property type="entry name" value="C-type_lectin/matrix_domain"/>
</dbReference>
<dbReference type="InterPro" id="IPR001304">
    <property type="entry name" value="C-type_lectin-like"/>
</dbReference>
<feature type="non-terminal residue" evidence="3">
    <location>
        <position position="115"/>
    </location>
</feature>
<comment type="subcellular location">
    <subcellularLocation>
        <location evidence="1">Cell membrane</location>
        <topology evidence="1">Single-pass type II membrane protein</topology>
    </subcellularLocation>
</comment>
<keyword evidence="4" id="KW-1185">Reference proteome</keyword>
<protein>
    <submittedName>
        <fullName evidence="3">CLC2D protein</fullName>
    </submittedName>
</protein>
<evidence type="ECO:0000313" key="3">
    <source>
        <dbReference type="EMBL" id="NXB90767.1"/>
    </source>
</evidence>
<dbReference type="PANTHER" id="PTHR45710:SF26">
    <property type="entry name" value="RH26557P"/>
    <property type="match status" value="1"/>
</dbReference>
<gene>
    <name evidence="3" type="primary">Clec2d_1</name>
    <name evidence="3" type="ORF">VIDCHA_R02074</name>
</gene>
<dbReference type="Proteomes" id="UP000634236">
    <property type="component" value="Unassembled WGS sequence"/>
</dbReference>
<comment type="caution">
    <text evidence="3">The sequence shown here is derived from an EMBL/GenBank/DDBJ whole genome shotgun (WGS) entry which is preliminary data.</text>
</comment>
<feature type="non-terminal residue" evidence="3">
    <location>
        <position position="1"/>
    </location>
</feature>
<name>A0A851KKE7_VIDCH</name>
<dbReference type="SMART" id="SM00034">
    <property type="entry name" value="CLECT"/>
    <property type="match status" value="1"/>
</dbReference>
<dbReference type="InterPro" id="IPR016187">
    <property type="entry name" value="CTDL_fold"/>
</dbReference>
<organism evidence="3 4">
    <name type="scientific">Vidua chalybeata</name>
    <name type="common">Village indigobird</name>
    <dbReference type="NCBI Taxonomy" id="81927"/>
    <lineage>
        <taxon>Eukaryota</taxon>
        <taxon>Metazoa</taxon>
        <taxon>Chordata</taxon>
        <taxon>Craniata</taxon>
        <taxon>Vertebrata</taxon>
        <taxon>Euteleostomi</taxon>
        <taxon>Archelosauria</taxon>
        <taxon>Archosauria</taxon>
        <taxon>Dinosauria</taxon>
        <taxon>Saurischia</taxon>
        <taxon>Theropoda</taxon>
        <taxon>Coelurosauria</taxon>
        <taxon>Aves</taxon>
        <taxon>Neognathae</taxon>
        <taxon>Neoaves</taxon>
        <taxon>Telluraves</taxon>
        <taxon>Australaves</taxon>
        <taxon>Passeriformes</taxon>
        <taxon>Passeroidea</taxon>
        <taxon>Estrildidae</taxon>
        <taxon>Viduinae</taxon>
        <taxon>Vidua</taxon>
    </lineage>
</organism>
<evidence type="ECO:0000259" key="2">
    <source>
        <dbReference type="PROSITE" id="PS50041"/>
    </source>
</evidence>
<dbReference type="AlphaFoldDB" id="A0A851KKE7"/>
<evidence type="ECO:0000256" key="1">
    <source>
        <dbReference type="ARBA" id="ARBA00004401"/>
    </source>
</evidence>
<reference evidence="3" key="1">
    <citation type="submission" date="2019-09" db="EMBL/GenBank/DDBJ databases">
        <title>Bird 10,000 Genomes (B10K) Project - Family phase.</title>
        <authorList>
            <person name="Zhang G."/>
        </authorList>
    </citation>
    <scope>NUCLEOTIDE SEQUENCE</scope>
    <source>
        <strain evidence="3">OUT-0048</strain>
        <tissue evidence="3">Muscle</tissue>
    </source>
</reference>
<dbReference type="Gene3D" id="3.10.100.10">
    <property type="entry name" value="Mannose-Binding Protein A, subunit A"/>
    <property type="match status" value="1"/>
</dbReference>
<feature type="domain" description="C-type lectin" evidence="2">
    <location>
        <begin position="8"/>
        <end position="109"/>
    </location>
</feature>
<proteinExistence type="predicted"/>
<dbReference type="PANTHER" id="PTHR45710">
    <property type="entry name" value="C-TYPE LECTIN DOMAIN-CONTAINING PROTEIN 180"/>
    <property type="match status" value="1"/>
</dbReference>
<dbReference type="GO" id="GO:0005886">
    <property type="term" value="C:plasma membrane"/>
    <property type="evidence" value="ECO:0007669"/>
    <property type="project" value="UniProtKB-SubCell"/>
</dbReference>
<dbReference type="InterPro" id="IPR016186">
    <property type="entry name" value="C-type_lectin-like/link_sf"/>
</dbReference>
<accession>A0A851KKE7</accession>
<dbReference type="SUPFAM" id="SSF56436">
    <property type="entry name" value="C-type lectin-like"/>
    <property type="match status" value="1"/>
</dbReference>
<sequence>CPRGWVSYNGVCYYLSRDYGTWEQGQERCSELGASLAILKDEEMDLLFHLRGTSITGSAARRRGERLHWGTAAATAGEVPVLGNSECVYLADHKFRSEMCPNERPYVCSKAQAPL</sequence>
<dbReference type="PROSITE" id="PS50041">
    <property type="entry name" value="C_TYPE_LECTIN_2"/>
    <property type="match status" value="1"/>
</dbReference>